<dbReference type="PANTHER" id="PTHR30461">
    <property type="entry name" value="DNA-INVERTASE FROM LAMBDOID PROPHAGE"/>
    <property type="match status" value="1"/>
</dbReference>
<dbReference type="Pfam" id="PF00239">
    <property type="entry name" value="Resolvase"/>
    <property type="match status" value="1"/>
</dbReference>
<dbReference type="PANTHER" id="PTHR30461:SF2">
    <property type="entry name" value="SERINE RECOMBINASE PINE-RELATED"/>
    <property type="match status" value="1"/>
</dbReference>
<evidence type="ECO:0000256" key="2">
    <source>
        <dbReference type="ARBA" id="ARBA00023172"/>
    </source>
</evidence>
<dbReference type="InterPro" id="IPR050639">
    <property type="entry name" value="SSR_resolvase"/>
</dbReference>
<reference evidence="5 6" key="1">
    <citation type="submission" date="2018-06" db="EMBL/GenBank/DDBJ databases">
        <authorList>
            <consortium name="Pathogen Informatics"/>
            <person name="Doyle S."/>
        </authorList>
    </citation>
    <scope>NUCLEOTIDE SEQUENCE [LARGE SCALE GENOMIC DNA]</scope>
    <source>
        <strain evidence="5 6">NCTC10723</strain>
    </source>
</reference>
<protein>
    <submittedName>
        <fullName evidence="5">Transposon Tn1000 resolvase</fullName>
    </submittedName>
</protein>
<proteinExistence type="predicted"/>
<dbReference type="InterPro" id="IPR006119">
    <property type="entry name" value="Resolv_N"/>
</dbReference>
<dbReference type="Gene3D" id="3.40.50.1390">
    <property type="entry name" value="Resolvase, N-terminal catalytic domain"/>
    <property type="match status" value="1"/>
</dbReference>
<gene>
    <name evidence="5" type="primary">tnpR_2</name>
    <name evidence="4" type="synonym">tnpR_1</name>
    <name evidence="4" type="ORF">NCTC10723_01891</name>
    <name evidence="5" type="ORF">NCTC10723_01897</name>
</gene>
<keyword evidence="1" id="KW-0238">DNA-binding</keyword>
<dbReference type="EMBL" id="UGGU01000004">
    <property type="protein sequence ID" value="STO35690.1"/>
    <property type="molecule type" value="Genomic_DNA"/>
</dbReference>
<name>A0A377H0K8_9FUSO</name>
<dbReference type="InterPro" id="IPR036162">
    <property type="entry name" value="Resolvase-like_N_sf"/>
</dbReference>
<dbReference type="RefSeq" id="WP_115271555.1">
    <property type="nucleotide sequence ID" value="NZ_UGGU01000004.1"/>
</dbReference>
<dbReference type="SUPFAM" id="SSF53041">
    <property type="entry name" value="Resolvase-like"/>
    <property type="match status" value="1"/>
</dbReference>
<evidence type="ECO:0000256" key="1">
    <source>
        <dbReference type="ARBA" id="ARBA00023125"/>
    </source>
</evidence>
<evidence type="ECO:0000259" key="3">
    <source>
        <dbReference type="PROSITE" id="PS51736"/>
    </source>
</evidence>
<dbReference type="Proteomes" id="UP000255328">
    <property type="component" value="Unassembled WGS sequence"/>
</dbReference>
<dbReference type="OrthoDB" id="81716at2"/>
<keyword evidence="6" id="KW-1185">Reference proteome</keyword>
<dbReference type="CDD" id="cd03768">
    <property type="entry name" value="SR_ResInv"/>
    <property type="match status" value="1"/>
</dbReference>
<dbReference type="SMART" id="SM00857">
    <property type="entry name" value="Resolvase"/>
    <property type="match status" value="1"/>
</dbReference>
<accession>A0A377H0K8</accession>
<sequence>MIYGYCRISTKRQSLQRQIDNMKKYEKENDIKIDIFTEVYTGTETDRKVYQSLKKKLKSGDTLIFDSVSRMSRNAEEGVQEYFELYKKGINLIFLKERYIDTEVYDRAKNQQIQKTGNRITDILLSAIEEVLRVIAEEQIEKAFQQSEKEVLDLRVRTSEALRIKKAEGVVLGRKEGSKIETKKAKEMKEKIKKLSKSFGGSLKDIEVIEILKINRNTYFKYKKELKEI</sequence>
<dbReference type="PROSITE" id="PS51736">
    <property type="entry name" value="RECOMBINASES_3"/>
    <property type="match status" value="1"/>
</dbReference>
<keyword evidence="2" id="KW-0233">DNA recombination</keyword>
<feature type="domain" description="Resolvase/invertase-type recombinase catalytic" evidence="3">
    <location>
        <begin position="1"/>
        <end position="169"/>
    </location>
</feature>
<dbReference type="AlphaFoldDB" id="A0A377H0K8"/>
<dbReference type="EMBL" id="UGGU01000004">
    <property type="protein sequence ID" value="STO35684.1"/>
    <property type="molecule type" value="Genomic_DNA"/>
</dbReference>
<dbReference type="GO" id="GO:0003677">
    <property type="term" value="F:DNA binding"/>
    <property type="evidence" value="ECO:0007669"/>
    <property type="project" value="UniProtKB-KW"/>
</dbReference>
<organism evidence="5 6">
    <name type="scientific">Fusobacterium necrogenes</name>
    <dbReference type="NCBI Taxonomy" id="858"/>
    <lineage>
        <taxon>Bacteria</taxon>
        <taxon>Fusobacteriati</taxon>
        <taxon>Fusobacteriota</taxon>
        <taxon>Fusobacteriia</taxon>
        <taxon>Fusobacteriales</taxon>
        <taxon>Fusobacteriaceae</taxon>
        <taxon>Fusobacterium</taxon>
    </lineage>
</organism>
<evidence type="ECO:0000313" key="5">
    <source>
        <dbReference type="EMBL" id="STO35690.1"/>
    </source>
</evidence>
<evidence type="ECO:0000313" key="6">
    <source>
        <dbReference type="Proteomes" id="UP000255328"/>
    </source>
</evidence>
<dbReference type="GO" id="GO:0000150">
    <property type="term" value="F:DNA strand exchange activity"/>
    <property type="evidence" value="ECO:0007669"/>
    <property type="project" value="InterPro"/>
</dbReference>
<evidence type="ECO:0000313" key="4">
    <source>
        <dbReference type="EMBL" id="STO35684.1"/>
    </source>
</evidence>